<feature type="region of interest" description="Disordered" evidence="2">
    <location>
        <begin position="492"/>
        <end position="513"/>
    </location>
</feature>
<evidence type="ECO:0000256" key="2">
    <source>
        <dbReference type="SAM" id="MobiDB-lite"/>
    </source>
</evidence>
<protein>
    <recommendedName>
        <fullName evidence="5">IQ calmodulin-binding motif family protein</fullName>
    </recommendedName>
</protein>
<comment type="caution">
    <text evidence="3">The sequence shown here is derived from an EMBL/GenBank/DDBJ whole genome shotgun (WGS) entry which is preliminary data.</text>
</comment>
<feature type="region of interest" description="Disordered" evidence="2">
    <location>
        <begin position="375"/>
        <end position="394"/>
    </location>
</feature>
<sequence>MPSPTSTRPGGREPTQDEGQAMRHFQGNAMQHIRDKLQKLRMDANARSALERRVKKYLVEQQEQMRNLDIVQDNAKAAMQATKPNLHRHRRKVAQRDQKMHERAHERKIVHWEAVLEHKRQETNRGARIKAEAQAARLAAEAAAAEAERSAMEAARQDLMARITLTQRGLMAETDAIRAATRAFEAVIAIQARWRASCGRRRFQTLKAAVISVQRIFRRYTMDPVRREARRQRAAKLLLSFFRELYRRKEFAKRAEYLCQQLADGKVHVKALLEIRKAQVTLLGLQWADVDAKAAAKKKGKGKKKGKAARASEVKMSAEDFMTAGFMMDGPGASATDAALDEGIRQRVLWAFLQIKQQDLCKGLGLHWRAIAKRQASMSQPKDPSAEEQQSDDEVLLRPRFRVLATEAELAVLVQQTGFETKLEALQAQEAAKARKLEEAAREAEKVLQGEAPVENGAEPSMPSHQMPADRRASESAQAAVPPLTLQYNAASEGAPSKDRIMPQSPSETVSVQPLAAPPVGPIVPDAAKLAQTLEWLRIRFQRVTA</sequence>
<proteinExistence type="predicted"/>
<dbReference type="EMBL" id="JALJOS010000001">
    <property type="protein sequence ID" value="KAK9844733.1"/>
    <property type="molecule type" value="Genomic_DNA"/>
</dbReference>
<dbReference type="AlphaFoldDB" id="A0AAW1SEQ1"/>
<feature type="coiled-coil region" evidence="1">
    <location>
        <begin position="128"/>
        <end position="162"/>
    </location>
</feature>
<gene>
    <name evidence="3" type="ORF">WJX74_006138</name>
</gene>
<evidence type="ECO:0008006" key="5">
    <source>
        <dbReference type="Google" id="ProtNLM"/>
    </source>
</evidence>
<dbReference type="PROSITE" id="PS50096">
    <property type="entry name" value="IQ"/>
    <property type="match status" value="1"/>
</dbReference>
<keyword evidence="4" id="KW-1185">Reference proteome</keyword>
<evidence type="ECO:0000313" key="3">
    <source>
        <dbReference type="EMBL" id="KAK9844733.1"/>
    </source>
</evidence>
<organism evidence="3 4">
    <name type="scientific">Apatococcus lobatus</name>
    <dbReference type="NCBI Taxonomy" id="904363"/>
    <lineage>
        <taxon>Eukaryota</taxon>
        <taxon>Viridiplantae</taxon>
        <taxon>Chlorophyta</taxon>
        <taxon>core chlorophytes</taxon>
        <taxon>Trebouxiophyceae</taxon>
        <taxon>Chlorellales</taxon>
        <taxon>Chlorellaceae</taxon>
        <taxon>Apatococcus</taxon>
    </lineage>
</organism>
<reference evidence="3 4" key="1">
    <citation type="journal article" date="2024" name="Nat. Commun.">
        <title>Phylogenomics reveals the evolutionary origins of lichenization in chlorophyte algae.</title>
        <authorList>
            <person name="Puginier C."/>
            <person name="Libourel C."/>
            <person name="Otte J."/>
            <person name="Skaloud P."/>
            <person name="Haon M."/>
            <person name="Grisel S."/>
            <person name="Petersen M."/>
            <person name="Berrin J.G."/>
            <person name="Delaux P.M."/>
            <person name="Dal Grande F."/>
            <person name="Keller J."/>
        </authorList>
    </citation>
    <scope>NUCLEOTIDE SEQUENCE [LARGE SCALE GENOMIC DNA]</scope>
    <source>
        <strain evidence="3 4">SAG 2145</strain>
    </source>
</reference>
<dbReference type="Proteomes" id="UP001438707">
    <property type="component" value="Unassembled WGS sequence"/>
</dbReference>
<dbReference type="Gene3D" id="1.20.5.190">
    <property type="match status" value="1"/>
</dbReference>
<keyword evidence="1" id="KW-0175">Coiled coil</keyword>
<evidence type="ECO:0000256" key="1">
    <source>
        <dbReference type="SAM" id="Coils"/>
    </source>
</evidence>
<name>A0AAW1SEQ1_9CHLO</name>
<feature type="region of interest" description="Disordered" evidence="2">
    <location>
        <begin position="442"/>
        <end position="471"/>
    </location>
</feature>
<evidence type="ECO:0000313" key="4">
    <source>
        <dbReference type="Proteomes" id="UP001438707"/>
    </source>
</evidence>
<accession>A0AAW1SEQ1</accession>